<evidence type="ECO:0000256" key="1">
    <source>
        <dbReference type="SAM" id="MobiDB-lite"/>
    </source>
</evidence>
<dbReference type="PANTHER" id="PTHR34853">
    <property type="match status" value="1"/>
</dbReference>
<feature type="signal peptide" evidence="2">
    <location>
        <begin position="1"/>
        <end position="46"/>
    </location>
</feature>
<name>A0ABW2XCS1_9ACTN</name>
<comment type="caution">
    <text evidence="3">The sequence shown here is derived from an EMBL/GenBank/DDBJ whole genome shotgun (WGS) entry which is preliminary data.</text>
</comment>
<proteinExistence type="predicted"/>
<organism evidence="3 4">
    <name type="scientific">Actinomadura fibrosa</name>
    <dbReference type="NCBI Taxonomy" id="111802"/>
    <lineage>
        <taxon>Bacteria</taxon>
        <taxon>Bacillati</taxon>
        <taxon>Actinomycetota</taxon>
        <taxon>Actinomycetes</taxon>
        <taxon>Streptosporangiales</taxon>
        <taxon>Thermomonosporaceae</taxon>
        <taxon>Actinomadura</taxon>
    </lineage>
</organism>
<reference evidence="4" key="1">
    <citation type="journal article" date="2019" name="Int. J. Syst. Evol. Microbiol.">
        <title>The Global Catalogue of Microorganisms (GCM) 10K type strain sequencing project: providing services to taxonomists for standard genome sequencing and annotation.</title>
        <authorList>
            <consortium name="The Broad Institute Genomics Platform"/>
            <consortium name="The Broad Institute Genome Sequencing Center for Infectious Disease"/>
            <person name="Wu L."/>
            <person name="Ma J."/>
        </authorList>
    </citation>
    <scope>NUCLEOTIDE SEQUENCE [LARGE SCALE GENOMIC DNA]</scope>
    <source>
        <strain evidence="4">JCM 9371</strain>
    </source>
</reference>
<keyword evidence="4" id="KW-1185">Reference proteome</keyword>
<evidence type="ECO:0000313" key="3">
    <source>
        <dbReference type="EMBL" id="MFD0684243.1"/>
    </source>
</evidence>
<dbReference type="RefSeq" id="WP_242619362.1">
    <property type="nucleotide sequence ID" value="NZ_CAACUY010000073.1"/>
</dbReference>
<dbReference type="PROSITE" id="PS51318">
    <property type="entry name" value="TAT"/>
    <property type="match status" value="1"/>
</dbReference>
<dbReference type="Proteomes" id="UP001597063">
    <property type="component" value="Unassembled WGS sequence"/>
</dbReference>
<dbReference type="InterPro" id="IPR006311">
    <property type="entry name" value="TAT_signal"/>
</dbReference>
<evidence type="ECO:0000256" key="2">
    <source>
        <dbReference type="SAM" id="SignalP"/>
    </source>
</evidence>
<dbReference type="Gene3D" id="1.10.260.130">
    <property type="match status" value="1"/>
</dbReference>
<dbReference type="InterPro" id="IPR029058">
    <property type="entry name" value="AB_hydrolase_fold"/>
</dbReference>
<accession>A0ABW2XCS1</accession>
<feature type="region of interest" description="Disordered" evidence="1">
    <location>
        <begin position="1"/>
        <end position="20"/>
    </location>
</feature>
<evidence type="ECO:0000313" key="4">
    <source>
        <dbReference type="Proteomes" id="UP001597063"/>
    </source>
</evidence>
<dbReference type="PIRSF" id="PIRSF029171">
    <property type="entry name" value="Esterase_LipA"/>
    <property type="match status" value="1"/>
</dbReference>
<dbReference type="PANTHER" id="PTHR34853:SF1">
    <property type="entry name" value="LIPASE 5"/>
    <property type="match status" value="1"/>
</dbReference>
<keyword evidence="2" id="KW-0732">Signal</keyword>
<dbReference type="Gene3D" id="3.40.50.1820">
    <property type="entry name" value="alpha/beta hydrolase"/>
    <property type="match status" value="1"/>
</dbReference>
<sequence>MSFRTPRARHSRALRSRALRSRASRGRTFLASAAALALTLSMAVGASTPSGATAQAATSRAKAEATDPGPAGDAFYTPPSPLPAGAPGDVIRARPAKAGPPSARALADAWQVMYLSTNALGKPVAVTGIVLVPKKGDRSKAPIVGFGPGTSGPAFRCAPSKFIDQGAFYEQSALNEMLAKGYAVATTDYEGYHENPTTTYIVNSIGYSLIDAVRAAQRLPEAGLSKDAQVAFRGYSQGGAAAMWAGQEQPEYAPELKLAGVVGGGVPSDLAAVGAPLEGAKPFGFLLYSMLGMDNAYPELKLGDFLNDAGRTMVAGLRDRACTLELLLDYAGKTVPDYMTSSPYATDAWLARVAENTLGAESIKVPVFQYHSTADEIVAFGQDKELRDAYCKAGVPVTWKTWDRISHITLVYRGNGDAMAFLADRFGGKPAASNC</sequence>
<feature type="region of interest" description="Disordered" evidence="1">
    <location>
        <begin position="55"/>
        <end position="98"/>
    </location>
</feature>
<dbReference type="InterPro" id="IPR005152">
    <property type="entry name" value="Lipase_secreted"/>
</dbReference>
<protein>
    <submittedName>
        <fullName evidence="3">Lipase family protein</fullName>
    </submittedName>
</protein>
<gene>
    <name evidence="3" type="ORF">ACFQZM_07035</name>
</gene>
<dbReference type="Pfam" id="PF03583">
    <property type="entry name" value="LIP"/>
    <property type="match status" value="1"/>
</dbReference>
<dbReference type="EMBL" id="JBHTGP010000003">
    <property type="protein sequence ID" value="MFD0684243.1"/>
    <property type="molecule type" value="Genomic_DNA"/>
</dbReference>
<dbReference type="SUPFAM" id="SSF53474">
    <property type="entry name" value="alpha/beta-Hydrolases"/>
    <property type="match status" value="1"/>
</dbReference>
<feature type="chain" id="PRO_5046951074" evidence="2">
    <location>
        <begin position="47"/>
        <end position="435"/>
    </location>
</feature>